<evidence type="ECO:0000313" key="1">
    <source>
        <dbReference type="Proteomes" id="UP000887565"/>
    </source>
</evidence>
<reference evidence="2" key="1">
    <citation type="submission" date="2022-11" db="UniProtKB">
        <authorList>
            <consortium name="WormBaseParasite"/>
        </authorList>
    </citation>
    <scope>IDENTIFICATION</scope>
</reference>
<evidence type="ECO:0000313" key="2">
    <source>
        <dbReference type="WBParaSite" id="nRc.2.0.1.t45495-RA"/>
    </source>
</evidence>
<protein>
    <submittedName>
        <fullName evidence="2">Uncharacterized protein</fullName>
    </submittedName>
</protein>
<proteinExistence type="predicted"/>
<organism evidence="1 2">
    <name type="scientific">Romanomermis culicivorax</name>
    <name type="common">Nematode worm</name>
    <dbReference type="NCBI Taxonomy" id="13658"/>
    <lineage>
        <taxon>Eukaryota</taxon>
        <taxon>Metazoa</taxon>
        <taxon>Ecdysozoa</taxon>
        <taxon>Nematoda</taxon>
        <taxon>Enoplea</taxon>
        <taxon>Dorylaimia</taxon>
        <taxon>Mermithida</taxon>
        <taxon>Mermithoidea</taxon>
        <taxon>Mermithidae</taxon>
        <taxon>Romanomermis</taxon>
    </lineage>
</organism>
<dbReference type="AlphaFoldDB" id="A0A915L6X8"/>
<dbReference type="WBParaSite" id="nRc.2.0.1.t45495-RA">
    <property type="protein sequence ID" value="nRc.2.0.1.t45495-RA"/>
    <property type="gene ID" value="nRc.2.0.1.g45495"/>
</dbReference>
<dbReference type="Proteomes" id="UP000887565">
    <property type="component" value="Unplaced"/>
</dbReference>
<keyword evidence="1" id="KW-1185">Reference proteome</keyword>
<sequence>MCLPNINLIFNNVVLEGETKDKLKIQLNLSRFRSLRYTCPASKKRNDFFYYEPDNDQNLTETSNNDKF</sequence>
<accession>A0A915L6X8</accession>
<name>A0A915L6X8_ROMCU</name>